<dbReference type="PANTHER" id="PTHR42866:SF1">
    <property type="entry name" value="SPORE COAT POLYSACCHARIDE BIOSYNTHESIS PROTEIN SPSF"/>
    <property type="match status" value="1"/>
</dbReference>
<keyword evidence="1" id="KW-0167">Capsid protein</keyword>
<reference evidence="1" key="1">
    <citation type="journal article" date="2014" name="Int. J. Syst. Evol. Microbiol.">
        <title>Complete genome sequence of Corynebacterium casei LMG S-19264T (=DSM 44701T), isolated from a smear-ripened cheese.</title>
        <authorList>
            <consortium name="US DOE Joint Genome Institute (JGI-PGF)"/>
            <person name="Walter F."/>
            <person name="Albersmeier A."/>
            <person name="Kalinowski J."/>
            <person name="Ruckert C."/>
        </authorList>
    </citation>
    <scope>NUCLEOTIDE SEQUENCE</scope>
    <source>
        <strain evidence="1">CGMCC 1.12987</strain>
    </source>
</reference>
<gene>
    <name evidence="1" type="ORF">GCM10010916_05880</name>
</gene>
<dbReference type="CDD" id="cd02518">
    <property type="entry name" value="GT2_SpsF"/>
    <property type="match status" value="1"/>
</dbReference>
<organism evidence="1 2">
    <name type="scientific">Paenibacillus abyssi</name>
    <dbReference type="NCBI Taxonomy" id="1340531"/>
    <lineage>
        <taxon>Bacteria</taxon>
        <taxon>Bacillati</taxon>
        <taxon>Bacillota</taxon>
        <taxon>Bacilli</taxon>
        <taxon>Bacillales</taxon>
        <taxon>Paenibacillaceae</taxon>
        <taxon>Paenibacillus</taxon>
    </lineage>
</organism>
<evidence type="ECO:0000313" key="1">
    <source>
        <dbReference type="EMBL" id="GGF91425.1"/>
    </source>
</evidence>
<evidence type="ECO:0000313" key="2">
    <source>
        <dbReference type="Proteomes" id="UP000644756"/>
    </source>
</evidence>
<comment type="caution">
    <text evidence="1">The sequence shown here is derived from an EMBL/GenBank/DDBJ whole genome shotgun (WGS) entry which is preliminary data.</text>
</comment>
<name>A0A917CK79_9BACL</name>
<dbReference type="RefSeq" id="WP_188528877.1">
    <property type="nucleotide sequence ID" value="NZ_BMGR01000002.1"/>
</dbReference>
<dbReference type="AlphaFoldDB" id="A0A917CK79"/>
<sequence>MNITAIIQARMGSTRLPGKVLFQLMGKSVLSHVIERLQAVDRINKIVVATTEMPSDDPIVKESNSLGIEVYRGSESDVLSRYYEAAILANADGIVRITSDCPLIDPEVTREVICTFIENRYDYVSNCLQRSFPRGLDTEVFSMGVLKETFVQAKRPEQREHVTPYIYTNAERFRLYNVLSAADYSRHRWTLDTIEDWNLIVEIYKHLYNRKRVFSWHEVIELLERYPDLIEINQHIEQKRVET</sequence>
<accession>A0A917CK79</accession>
<dbReference type="EMBL" id="BMGR01000002">
    <property type="protein sequence ID" value="GGF91425.1"/>
    <property type="molecule type" value="Genomic_DNA"/>
</dbReference>
<dbReference type="SUPFAM" id="SSF53448">
    <property type="entry name" value="Nucleotide-diphospho-sugar transferases"/>
    <property type="match status" value="1"/>
</dbReference>
<dbReference type="GO" id="GO:0005829">
    <property type="term" value="C:cytosol"/>
    <property type="evidence" value="ECO:0007669"/>
    <property type="project" value="TreeGrafter"/>
</dbReference>
<dbReference type="PANTHER" id="PTHR42866">
    <property type="entry name" value="3-DEOXY-MANNO-OCTULOSONATE CYTIDYLYLTRANSFERASE"/>
    <property type="match status" value="1"/>
</dbReference>
<dbReference type="InterPro" id="IPR003329">
    <property type="entry name" value="Cytidylyl_trans"/>
</dbReference>
<proteinExistence type="predicted"/>
<protein>
    <submittedName>
        <fullName evidence="1">Spore coat protein</fullName>
    </submittedName>
</protein>
<dbReference type="InterPro" id="IPR029044">
    <property type="entry name" value="Nucleotide-diphossugar_trans"/>
</dbReference>
<keyword evidence="2" id="KW-1185">Reference proteome</keyword>
<keyword evidence="1" id="KW-0946">Virion</keyword>
<dbReference type="Gene3D" id="3.90.550.10">
    <property type="entry name" value="Spore Coat Polysaccharide Biosynthesis Protein SpsA, Chain A"/>
    <property type="match status" value="1"/>
</dbReference>
<reference evidence="1" key="2">
    <citation type="submission" date="2020-09" db="EMBL/GenBank/DDBJ databases">
        <authorList>
            <person name="Sun Q."/>
            <person name="Zhou Y."/>
        </authorList>
    </citation>
    <scope>NUCLEOTIDE SEQUENCE</scope>
    <source>
        <strain evidence="1">CGMCC 1.12987</strain>
    </source>
</reference>
<dbReference type="Pfam" id="PF02348">
    <property type="entry name" value="CTP_transf_3"/>
    <property type="match status" value="1"/>
</dbReference>
<dbReference type="Proteomes" id="UP000644756">
    <property type="component" value="Unassembled WGS sequence"/>
</dbReference>